<dbReference type="Proteomes" id="UP001237642">
    <property type="component" value="Unassembled WGS sequence"/>
</dbReference>
<dbReference type="AlphaFoldDB" id="A0AAD8MFM3"/>
<accession>A0AAD8MFM3</accession>
<dbReference type="GO" id="GO:0017056">
    <property type="term" value="F:structural constituent of nuclear pore"/>
    <property type="evidence" value="ECO:0007669"/>
    <property type="project" value="TreeGrafter"/>
</dbReference>
<dbReference type="GO" id="GO:0006606">
    <property type="term" value="P:protein import into nucleus"/>
    <property type="evidence" value="ECO:0007669"/>
    <property type="project" value="TreeGrafter"/>
</dbReference>
<dbReference type="Gene3D" id="1.10.10.2360">
    <property type="match status" value="1"/>
</dbReference>
<feature type="region of interest" description="Disordered" evidence="1">
    <location>
        <begin position="89"/>
        <end position="124"/>
    </location>
</feature>
<reference evidence="2" key="2">
    <citation type="submission" date="2023-05" db="EMBL/GenBank/DDBJ databases">
        <authorList>
            <person name="Schelkunov M.I."/>
        </authorList>
    </citation>
    <scope>NUCLEOTIDE SEQUENCE</scope>
    <source>
        <strain evidence="2">Hsosn_3</strain>
        <tissue evidence="2">Leaf</tissue>
    </source>
</reference>
<proteinExistence type="predicted"/>
<dbReference type="PANTHER" id="PTHR23198:SF15">
    <property type="entry name" value="OS01G0383900 PROTEIN"/>
    <property type="match status" value="1"/>
</dbReference>
<feature type="compositionally biased region" description="Polar residues" evidence="1">
    <location>
        <begin position="93"/>
        <end position="118"/>
    </location>
</feature>
<dbReference type="PANTHER" id="PTHR23198">
    <property type="entry name" value="NUCLEOPORIN"/>
    <property type="match status" value="1"/>
</dbReference>
<evidence type="ECO:0000256" key="1">
    <source>
        <dbReference type="SAM" id="MobiDB-lite"/>
    </source>
</evidence>
<dbReference type="InterPro" id="IPR037665">
    <property type="entry name" value="Nucleoporin_S59-like"/>
</dbReference>
<feature type="compositionally biased region" description="Low complexity" evidence="1">
    <location>
        <begin position="1"/>
        <end position="15"/>
    </location>
</feature>
<dbReference type="GO" id="GO:0008139">
    <property type="term" value="F:nuclear localization sequence binding"/>
    <property type="evidence" value="ECO:0007669"/>
    <property type="project" value="TreeGrafter"/>
</dbReference>
<comment type="caution">
    <text evidence="2">The sequence shown here is derived from an EMBL/GenBank/DDBJ whole genome shotgun (WGS) entry which is preliminary data.</text>
</comment>
<feature type="region of interest" description="Disordered" evidence="1">
    <location>
        <begin position="1"/>
        <end position="24"/>
    </location>
</feature>
<organism evidence="2 3">
    <name type="scientific">Heracleum sosnowskyi</name>
    <dbReference type="NCBI Taxonomy" id="360622"/>
    <lineage>
        <taxon>Eukaryota</taxon>
        <taxon>Viridiplantae</taxon>
        <taxon>Streptophyta</taxon>
        <taxon>Embryophyta</taxon>
        <taxon>Tracheophyta</taxon>
        <taxon>Spermatophyta</taxon>
        <taxon>Magnoliopsida</taxon>
        <taxon>eudicotyledons</taxon>
        <taxon>Gunneridae</taxon>
        <taxon>Pentapetalae</taxon>
        <taxon>asterids</taxon>
        <taxon>campanulids</taxon>
        <taxon>Apiales</taxon>
        <taxon>Apiaceae</taxon>
        <taxon>Apioideae</taxon>
        <taxon>apioid superclade</taxon>
        <taxon>Tordylieae</taxon>
        <taxon>Tordyliinae</taxon>
        <taxon>Heracleum</taxon>
    </lineage>
</organism>
<evidence type="ECO:0000313" key="3">
    <source>
        <dbReference type="Proteomes" id="UP001237642"/>
    </source>
</evidence>
<dbReference type="GO" id="GO:0034398">
    <property type="term" value="P:telomere tethering at nuclear periphery"/>
    <property type="evidence" value="ECO:0007669"/>
    <property type="project" value="TreeGrafter"/>
</dbReference>
<protein>
    <submittedName>
        <fullName evidence="2">Uncharacterized protein</fullName>
    </submittedName>
</protein>
<dbReference type="GO" id="GO:0003723">
    <property type="term" value="F:RNA binding"/>
    <property type="evidence" value="ECO:0007669"/>
    <property type="project" value="TreeGrafter"/>
</dbReference>
<dbReference type="GO" id="GO:0006405">
    <property type="term" value="P:RNA export from nucleus"/>
    <property type="evidence" value="ECO:0007669"/>
    <property type="project" value="TreeGrafter"/>
</dbReference>
<reference evidence="2" key="1">
    <citation type="submission" date="2023-02" db="EMBL/GenBank/DDBJ databases">
        <title>Genome of toxic invasive species Heracleum sosnowskyi carries increased number of genes despite the absence of recent whole-genome duplications.</title>
        <authorList>
            <person name="Schelkunov M."/>
            <person name="Shtratnikova V."/>
            <person name="Makarenko M."/>
            <person name="Klepikova A."/>
            <person name="Omelchenko D."/>
            <person name="Novikova G."/>
            <person name="Obukhova E."/>
            <person name="Bogdanov V."/>
            <person name="Penin A."/>
            <person name="Logacheva M."/>
        </authorList>
    </citation>
    <scope>NUCLEOTIDE SEQUENCE</scope>
    <source>
        <strain evidence="2">Hsosn_3</strain>
        <tissue evidence="2">Leaf</tissue>
    </source>
</reference>
<evidence type="ECO:0000313" key="2">
    <source>
        <dbReference type="EMBL" id="KAK1374100.1"/>
    </source>
</evidence>
<sequence>MSFPFTSSTMSTSTTAFGQTSNPNSNFSGSAPANGVMSMGVCETTWSTSPFAISQNTSRQPCNCNNGMTPLVYTSPRCCQAQARCRYNPFPSPTNGRETESLFSSGPKPTSSPSNVHGSSIASMSSSSSAAFGTPLCVGPFGQTTSFLPSGGIPSPFANAPTPSSPFTYGSLTGQISTPFPPTFDTNASRSTGIGSDFKTASGEATMPWGSTLSRDQNPFTGSQVKAPNFGPFGVNQASRVTSYTKTTEFDEKGADNILVSISAMPAYRDKSHEELRWEDHHRFNAAGGGVVPAFGRNHSTFPNPLSPSDPFNSFATKVTSPSIGQFSFLNHVPLTYRGPVPPVPSSLFATTVTPPPSIGQYLFTNHVKANLESVLNKMEEWEKSTQLICKDVKRFQEDMKSWTERDRSLELEKIEATQTINQLREELGHVTRSKEAIIAEYLASPAFSKRLDEEHEKRLSKIFHPSYVKALGAVQTKLPEMDSFSSQRPATSPFPQTGYTLFGAHNPSFGHT</sequence>
<dbReference type="GO" id="GO:0000973">
    <property type="term" value="P:post-transcriptional tethering of RNA polymerase II gene DNA at nuclear periphery"/>
    <property type="evidence" value="ECO:0007669"/>
    <property type="project" value="TreeGrafter"/>
</dbReference>
<gene>
    <name evidence="2" type="ORF">POM88_030293</name>
</gene>
<dbReference type="EMBL" id="JAUIZM010000007">
    <property type="protein sequence ID" value="KAK1374100.1"/>
    <property type="molecule type" value="Genomic_DNA"/>
</dbReference>
<name>A0AAD8MFM3_9APIA</name>
<dbReference type="GO" id="GO:0044614">
    <property type="term" value="C:nuclear pore cytoplasmic filaments"/>
    <property type="evidence" value="ECO:0007669"/>
    <property type="project" value="TreeGrafter"/>
</dbReference>
<keyword evidence="3" id="KW-1185">Reference proteome</keyword>